<evidence type="ECO:0000256" key="2">
    <source>
        <dbReference type="ARBA" id="ARBA00022475"/>
    </source>
</evidence>
<dbReference type="EMBL" id="JAHCLR010000005">
    <property type="protein sequence ID" value="MBS9532855.1"/>
    <property type="molecule type" value="Genomic_DNA"/>
</dbReference>
<accession>A0ABS5REZ6</accession>
<dbReference type="Proteomes" id="UP001519535">
    <property type="component" value="Unassembled WGS sequence"/>
</dbReference>
<comment type="subcellular location">
    <subcellularLocation>
        <location evidence="1">Cell membrane</location>
        <topology evidence="1">Multi-pass membrane protein</topology>
    </subcellularLocation>
</comment>
<reference evidence="7 8" key="1">
    <citation type="submission" date="2021-05" db="EMBL/GenBank/DDBJ databases">
        <title>Mycobacterium acidophilum sp. nov., an extremely acid-tolerant member of the genus Mycobacterium.</title>
        <authorList>
            <person name="Xia J."/>
        </authorList>
    </citation>
    <scope>NUCLEOTIDE SEQUENCE [LARGE SCALE GENOMIC DNA]</scope>
    <source>
        <strain evidence="7 8">M1</strain>
    </source>
</reference>
<evidence type="ECO:0000256" key="1">
    <source>
        <dbReference type="ARBA" id="ARBA00004651"/>
    </source>
</evidence>
<evidence type="ECO:0000313" key="7">
    <source>
        <dbReference type="EMBL" id="MBS9532855.1"/>
    </source>
</evidence>
<feature type="transmembrane region" description="Helical" evidence="6">
    <location>
        <begin position="136"/>
        <end position="157"/>
    </location>
</feature>
<keyword evidence="8" id="KW-1185">Reference proteome</keyword>
<evidence type="ECO:0008006" key="9">
    <source>
        <dbReference type="Google" id="ProtNLM"/>
    </source>
</evidence>
<evidence type="ECO:0000256" key="5">
    <source>
        <dbReference type="ARBA" id="ARBA00023136"/>
    </source>
</evidence>
<dbReference type="RefSeq" id="WP_214091739.1">
    <property type="nucleotide sequence ID" value="NZ_JAHCLR010000005.1"/>
</dbReference>
<dbReference type="Pfam" id="PF06146">
    <property type="entry name" value="PsiE"/>
    <property type="match status" value="1"/>
</dbReference>
<protein>
    <recommendedName>
        <fullName evidence="9">Phosphate-starvation-inducible E</fullName>
    </recommendedName>
</protein>
<dbReference type="InterPro" id="IPR020948">
    <property type="entry name" value="P_starv_induced_PsiE-like"/>
</dbReference>
<sequence>MSEIGYMTADSDTPTHGALGRRLGALVVGFEPVIYAVAFLLLVISAVLVVIGSADAVVAAVTRRVDAIDGGVLILDRVLLVLIVAELAYTLRTVLQYRQIAAEPFLLIGLIAAVRRILIVTAAFEQNPTGDELTRLLYELGALGLLVLTVAAAIFLLRFSSRYKPTAQPGQP</sequence>
<feature type="transmembrane region" description="Helical" evidence="6">
    <location>
        <begin position="33"/>
        <end position="54"/>
    </location>
</feature>
<keyword evidence="3 6" id="KW-0812">Transmembrane</keyword>
<gene>
    <name evidence="7" type="ORF">KIH27_04545</name>
</gene>
<keyword evidence="5 6" id="KW-0472">Membrane</keyword>
<keyword evidence="2" id="KW-1003">Cell membrane</keyword>
<comment type="caution">
    <text evidence="7">The sequence shown here is derived from an EMBL/GenBank/DDBJ whole genome shotgun (WGS) entry which is preliminary data.</text>
</comment>
<evidence type="ECO:0000313" key="8">
    <source>
        <dbReference type="Proteomes" id="UP001519535"/>
    </source>
</evidence>
<organism evidence="7 8">
    <name type="scientific">Mycolicibacter acidiphilus</name>
    <dbReference type="NCBI Taxonomy" id="2835306"/>
    <lineage>
        <taxon>Bacteria</taxon>
        <taxon>Bacillati</taxon>
        <taxon>Actinomycetota</taxon>
        <taxon>Actinomycetes</taxon>
        <taxon>Mycobacteriales</taxon>
        <taxon>Mycobacteriaceae</taxon>
        <taxon>Mycolicibacter</taxon>
    </lineage>
</organism>
<keyword evidence="4 6" id="KW-1133">Transmembrane helix</keyword>
<feature type="transmembrane region" description="Helical" evidence="6">
    <location>
        <begin position="104"/>
        <end position="124"/>
    </location>
</feature>
<evidence type="ECO:0000256" key="3">
    <source>
        <dbReference type="ARBA" id="ARBA00022692"/>
    </source>
</evidence>
<proteinExistence type="predicted"/>
<evidence type="ECO:0000256" key="4">
    <source>
        <dbReference type="ARBA" id="ARBA00022989"/>
    </source>
</evidence>
<evidence type="ECO:0000256" key="6">
    <source>
        <dbReference type="SAM" id="Phobius"/>
    </source>
</evidence>
<name>A0ABS5REZ6_9MYCO</name>